<organism evidence="2 3">
    <name type="scientific">Scytalidium lignicola</name>
    <name type="common">Hyphomycete</name>
    <dbReference type="NCBI Taxonomy" id="5539"/>
    <lineage>
        <taxon>Eukaryota</taxon>
        <taxon>Fungi</taxon>
        <taxon>Dikarya</taxon>
        <taxon>Ascomycota</taxon>
        <taxon>Pezizomycotina</taxon>
        <taxon>Leotiomycetes</taxon>
        <taxon>Leotiomycetes incertae sedis</taxon>
        <taxon>Scytalidium</taxon>
    </lineage>
</organism>
<keyword evidence="3" id="KW-1185">Reference proteome</keyword>
<evidence type="ECO:0000313" key="2">
    <source>
        <dbReference type="EMBL" id="RFU30661.1"/>
    </source>
</evidence>
<feature type="region of interest" description="Disordered" evidence="1">
    <location>
        <begin position="1"/>
        <end position="59"/>
    </location>
</feature>
<evidence type="ECO:0000256" key="1">
    <source>
        <dbReference type="SAM" id="MobiDB-lite"/>
    </source>
</evidence>
<accession>A0A3E2HBY8</accession>
<name>A0A3E2HBY8_SCYLI</name>
<protein>
    <submittedName>
        <fullName evidence="2">Uncharacterized protein</fullName>
    </submittedName>
</protein>
<proteinExistence type="predicted"/>
<reference evidence="2 3" key="1">
    <citation type="submission" date="2018-05" db="EMBL/GenBank/DDBJ databases">
        <title>Draft genome sequence of Scytalidium lignicola DSM 105466, a ubiquitous saprotrophic fungus.</title>
        <authorList>
            <person name="Buettner E."/>
            <person name="Gebauer A.M."/>
            <person name="Hofrichter M."/>
            <person name="Liers C."/>
            <person name="Kellner H."/>
        </authorList>
    </citation>
    <scope>NUCLEOTIDE SEQUENCE [LARGE SCALE GENOMIC DNA]</scope>
    <source>
        <strain evidence="2 3">DSM 105466</strain>
    </source>
</reference>
<dbReference type="AlphaFoldDB" id="A0A3E2HBY8"/>
<dbReference type="Proteomes" id="UP000258309">
    <property type="component" value="Unassembled WGS sequence"/>
</dbReference>
<sequence>MEMQERDAKRRERICVCTRQAPSTKDKKKADEADDDDDDRPREKEPLRSSSRLTDSHSRMLLPEGGLMFCIISTFALGERERERESPVTRCGEEGQGIGSWALAPRKKEKRIDGDGSVIQG</sequence>
<comment type="caution">
    <text evidence="2">The sequence shown here is derived from an EMBL/GenBank/DDBJ whole genome shotgun (WGS) entry which is preliminary data.</text>
</comment>
<evidence type="ECO:0000313" key="3">
    <source>
        <dbReference type="Proteomes" id="UP000258309"/>
    </source>
</evidence>
<gene>
    <name evidence="2" type="ORF">B7463_g5673</name>
</gene>
<feature type="compositionally biased region" description="Basic and acidic residues" evidence="1">
    <location>
        <begin position="1"/>
        <end position="14"/>
    </location>
</feature>
<feature type="non-terminal residue" evidence="2">
    <location>
        <position position="121"/>
    </location>
</feature>
<dbReference type="EMBL" id="NCSJ02000095">
    <property type="protein sequence ID" value="RFU30661.1"/>
    <property type="molecule type" value="Genomic_DNA"/>
</dbReference>
<feature type="non-terminal residue" evidence="2">
    <location>
        <position position="1"/>
    </location>
</feature>